<dbReference type="InterPro" id="IPR006480">
    <property type="entry name" value="Phage_holin_4_1"/>
</dbReference>
<comment type="caution">
    <text evidence="6">The sequence shown here is derived from an EMBL/GenBank/DDBJ whole genome shotgun (WGS) entry which is preliminary data.</text>
</comment>
<dbReference type="EMBL" id="PDYF01000007">
    <property type="protein sequence ID" value="PHU35995.1"/>
    <property type="molecule type" value="Genomic_DNA"/>
</dbReference>
<dbReference type="Proteomes" id="UP000225889">
    <property type="component" value="Unassembled WGS sequence"/>
</dbReference>
<protein>
    <submittedName>
        <fullName evidence="6">Holin</fullName>
    </submittedName>
</protein>
<feature type="transmembrane region" description="Helical" evidence="5">
    <location>
        <begin position="89"/>
        <end position="110"/>
    </location>
</feature>
<feature type="transmembrane region" description="Helical" evidence="5">
    <location>
        <begin position="46"/>
        <end position="68"/>
    </location>
</feature>
<dbReference type="AlphaFoldDB" id="A0A2G3DYP2"/>
<reference evidence="6 7" key="1">
    <citation type="submission" date="2017-10" db="EMBL/GenBank/DDBJ databases">
        <title>Resolving the taxonomy of Roseburia spp., Eubacterium rectale and Agathobacter spp. through phylogenomic analysis.</title>
        <authorList>
            <person name="Sheridan P.O."/>
            <person name="Walker A.W."/>
            <person name="Duncan S.H."/>
            <person name="Scott K.P."/>
            <person name="Toole P.W.O."/>
            <person name="Luis P."/>
            <person name="Flint H.J."/>
        </authorList>
    </citation>
    <scope>NUCLEOTIDE SEQUENCE [LARGE SCALE GENOMIC DNA]</scope>
    <source>
        <strain evidence="6 7">JK626</strain>
    </source>
</reference>
<dbReference type="Pfam" id="PF05105">
    <property type="entry name" value="Phage_holin_4_1"/>
    <property type="match status" value="1"/>
</dbReference>
<accession>A0A2G3DYP2</accession>
<gene>
    <name evidence="6" type="ORF">CSX01_01820</name>
</gene>
<keyword evidence="3 5" id="KW-1133">Transmembrane helix</keyword>
<evidence type="ECO:0000256" key="1">
    <source>
        <dbReference type="ARBA" id="ARBA00004141"/>
    </source>
</evidence>
<reference evidence="6 7" key="2">
    <citation type="submission" date="2017-10" db="EMBL/GenBank/DDBJ databases">
        <authorList>
            <person name="Banno H."/>
            <person name="Chua N.-H."/>
        </authorList>
    </citation>
    <scope>NUCLEOTIDE SEQUENCE [LARGE SCALE GENOMIC DNA]</scope>
    <source>
        <strain evidence="6 7">JK626</strain>
    </source>
</reference>
<comment type="subcellular location">
    <subcellularLocation>
        <location evidence="1">Membrane</location>
        <topology evidence="1">Multi-pass membrane protein</topology>
    </subcellularLocation>
</comment>
<evidence type="ECO:0000256" key="3">
    <source>
        <dbReference type="ARBA" id="ARBA00022989"/>
    </source>
</evidence>
<evidence type="ECO:0000313" key="7">
    <source>
        <dbReference type="Proteomes" id="UP000225889"/>
    </source>
</evidence>
<evidence type="ECO:0000256" key="2">
    <source>
        <dbReference type="ARBA" id="ARBA00022692"/>
    </source>
</evidence>
<evidence type="ECO:0000256" key="5">
    <source>
        <dbReference type="SAM" id="Phobius"/>
    </source>
</evidence>
<sequence length="173" mass="18756">MEVLLANIRLWITSIHTQKFNLCTLVGAIGAAITYAFGGWTAGMEALFWVMVVDYITGLMVAGIFKNSSKTKSGGLKSDVGFRGLCKKFVMWMIVAVMYRLDLVLGIQYLRDLCIIGFILNEVISITENAGLMGIKLPPVISKAIAILNEKAGSEGLTDTEDIEDIGDGGNTE</sequence>
<feature type="transmembrane region" description="Helical" evidence="5">
    <location>
        <begin position="20"/>
        <end position="40"/>
    </location>
</feature>
<name>A0A2G3DYP2_9FIRM</name>
<dbReference type="GO" id="GO:0016020">
    <property type="term" value="C:membrane"/>
    <property type="evidence" value="ECO:0007669"/>
    <property type="project" value="UniProtKB-SubCell"/>
</dbReference>
<keyword evidence="4 5" id="KW-0472">Membrane</keyword>
<evidence type="ECO:0000256" key="4">
    <source>
        <dbReference type="ARBA" id="ARBA00023136"/>
    </source>
</evidence>
<keyword evidence="2 5" id="KW-0812">Transmembrane</keyword>
<evidence type="ECO:0000313" key="6">
    <source>
        <dbReference type="EMBL" id="PHU35995.1"/>
    </source>
</evidence>
<proteinExistence type="predicted"/>
<dbReference type="NCBIfam" id="TIGR01593">
    <property type="entry name" value="holin_tox_secr"/>
    <property type="match status" value="1"/>
</dbReference>
<dbReference type="RefSeq" id="WP_099391214.1">
    <property type="nucleotide sequence ID" value="NZ_PDYF01000007.1"/>
</dbReference>
<organism evidence="6 7">
    <name type="scientific">Pseudobutyrivibrio ruminis</name>
    <dbReference type="NCBI Taxonomy" id="46206"/>
    <lineage>
        <taxon>Bacteria</taxon>
        <taxon>Bacillati</taxon>
        <taxon>Bacillota</taxon>
        <taxon>Clostridia</taxon>
        <taxon>Lachnospirales</taxon>
        <taxon>Lachnospiraceae</taxon>
        <taxon>Pseudobutyrivibrio</taxon>
    </lineage>
</organism>